<proteinExistence type="predicted"/>
<evidence type="ECO:0000313" key="1">
    <source>
        <dbReference type="EMBL" id="MSR92736.1"/>
    </source>
</evidence>
<name>A0A7X2N0Z2_9CLOT</name>
<sequence>MYVDLRRYKSWGVDPSYGECRIYGTGWYNYNVDTDSDKYYIFASGGASGTVSKLKGYMHNHHH</sequence>
<dbReference type="Proteomes" id="UP000460287">
    <property type="component" value="Unassembled WGS sequence"/>
</dbReference>
<comment type="caution">
    <text evidence="1">The sequence shown here is derived from an EMBL/GenBank/DDBJ whole genome shotgun (WGS) entry which is preliminary data.</text>
</comment>
<accession>A0A7X2N0Z2</accession>
<protein>
    <submittedName>
        <fullName evidence="1">Uncharacterized protein</fullName>
    </submittedName>
</protein>
<organism evidence="1 2">
    <name type="scientific">Inconstantimicrobium porci</name>
    <dbReference type="NCBI Taxonomy" id="2652291"/>
    <lineage>
        <taxon>Bacteria</taxon>
        <taxon>Bacillati</taxon>
        <taxon>Bacillota</taxon>
        <taxon>Clostridia</taxon>
        <taxon>Eubacteriales</taxon>
        <taxon>Clostridiaceae</taxon>
        <taxon>Inconstantimicrobium</taxon>
    </lineage>
</organism>
<dbReference type="AlphaFoldDB" id="A0A7X2N0Z2"/>
<evidence type="ECO:0000313" key="2">
    <source>
        <dbReference type="Proteomes" id="UP000460287"/>
    </source>
</evidence>
<reference evidence="1 2" key="1">
    <citation type="submission" date="2019-08" db="EMBL/GenBank/DDBJ databases">
        <title>In-depth cultivation of the pig gut microbiome towards novel bacterial diversity and tailored functional studies.</title>
        <authorList>
            <person name="Wylensek D."/>
            <person name="Hitch T.C.A."/>
            <person name="Clavel T."/>
        </authorList>
    </citation>
    <scope>NUCLEOTIDE SEQUENCE [LARGE SCALE GENOMIC DNA]</scope>
    <source>
        <strain evidence="1 2">WCA-383-APC-5B</strain>
    </source>
</reference>
<dbReference type="RefSeq" id="WP_154532894.1">
    <property type="nucleotide sequence ID" value="NZ_VULX01000058.1"/>
</dbReference>
<dbReference type="EMBL" id="VULX01000058">
    <property type="protein sequence ID" value="MSR92736.1"/>
    <property type="molecule type" value="Genomic_DNA"/>
</dbReference>
<gene>
    <name evidence="1" type="ORF">FYJ33_15555</name>
</gene>
<keyword evidence="2" id="KW-1185">Reference proteome</keyword>